<proteinExistence type="predicted"/>
<reference evidence="1 2" key="1">
    <citation type="submission" date="2019-02" db="EMBL/GenBank/DDBJ databases">
        <title>Deep-cultivation of Planctomycetes and their phenomic and genomic characterization uncovers novel biology.</title>
        <authorList>
            <person name="Wiegand S."/>
            <person name="Jogler M."/>
            <person name="Boedeker C."/>
            <person name="Pinto D."/>
            <person name="Vollmers J."/>
            <person name="Rivas-Marin E."/>
            <person name="Kohn T."/>
            <person name="Peeters S.H."/>
            <person name="Heuer A."/>
            <person name="Rast P."/>
            <person name="Oberbeckmann S."/>
            <person name="Bunk B."/>
            <person name="Jeske O."/>
            <person name="Meyerdierks A."/>
            <person name="Storesund J.E."/>
            <person name="Kallscheuer N."/>
            <person name="Luecker S."/>
            <person name="Lage O.M."/>
            <person name="Pohl T."/>
            <person name="Merkel B.J."/>
            <person name="Hornburger P."/>
            <person name="Mueller R.-W."/>
            <person name="Bruemmer F."/>
            <person name="Labrenz M."/>
            <person name="Spormann A.M."/>
            <person name="Op den Camp H."/>
            <person name="Overmann J."/>
            <person name="Amann R."/>
            <person name="Jetten M.S.M."/>
            <person name="Mascher T."/>
            <person name="Medema M.H."/>
            <person name="Devos D.P."/>
            <person name="Kaster A.-K."/>
            <person name="Ovreas L."/>
            <person name="Rohde M."/>
            <person name="Galperin M.Y."/>
            <person name="Jogler C."/>
        </authorList>
    </citation>
    <scope>NUCLEOTIDE SEQUENCE [LARGE SCALE GENOMIC DNA]</scope>
    <source>
        <strain evidence="1 2">HG66A1</strain>
    </source>
</reference>
<organism evidence="1 2">
    <name type="scientific">Gimesia chilikensis</name>
    <dbReference type="NCBI Taxonomy" id="2605989"/>
    <lineage>
        <taxon>Bacteria</taxon>
        <taxon>Pseudomonadati</taxon>
        <taxon>Planctomycetota</taxon>
        <taxon>Planctomycetia</taxon>
        <taxon>Planctomycetales</taxon>
        <taxon>Planctomycetaceae</taxon>
        <taxon>Gimesia</taxon>
    </lineage>
</organism>
<accession>A0A517PHP2</accession>
<dbReference type="InterPro" id="IPR014923">
    <property type="entry name" value="DUF1802"/>
</dbReference>
<dbReference type="AlphaFoldDB" id="A0A517PHP2"/>
<gene>
    <name evidence="1" type="ORF">HG66A1_06430</name>
</gene>
<dbReference type="RefSeq" id="WP_145180744.1">
    <property type="nucleotide sequence ID" value="NZ_CP036266.1"/>
</dbReference>
<dbReference type="Proteomes" id="UP000320421">
    <property type="component" value="Chromosome"/>
</dbReference>
<protein>
    <recommendedName>
        <fullName evidence="3">DUF1802 family protein</fullName>
    </recommendedName>
</protein>
<evidence type="ECO:0008006" key="3">
    <source>
        <dbReference type="Google" id="ProtNLM"/>
    </source>
</evidence>
<evidence type="ECO:0000313" key="2">
    <source>
        <dbReference type="Proteomes" id="UP000320421"/>
    </source>
</evidence>
<sequence>MQAENQIAFKEWGAICAALAEGRQSLIVRKGGIHEGRDGFRVEHREFWLFPTRFHQGADQLQAGQENLLSQPYAQEPAAGQIRLGLYAVVEQVLELQEESQLAGLEELQVLNQETLAQRFVYKRPGLYVLLVRAYQMPQPFEIKDEARYGGCRSWVELTQAYSTEGATPVLTEEQFQQQKQALETWLS</sequence>
<name>A0A517PHP2_9PLAN</name>
<keyword evidence="2" id="KW-1185">Reference proteome</keyword>
<dbReference type="EMBL" id="CP036266">
    <property type="protein sequence ID" value="QDT18880.1"/>
    <property type="molecule type" value="Genomic_DNA"/>
</dbReference>
<dbReference type="OrthoDB" id="9808776at2"/>
<evidence type="ECO:0000313" key="1">
    <source>
        <dbReference type="EMBL" id="QDT18880.1"/>
    </source>
</evidence>
<dbReference type="Pfam" id="PF08819">
    <property type="entry name" value="DUF1802"/>
    <property type="match status" value="1"/>
</dbReference>